<accession>A0AC58HV33</accession>
<gene>
    <name evidence="2" type="primary">LOC100002134</name>
</gene>
<name>A0AC58HV33_DANRE</name>
<evidence type="ECO:0000313" key="1">
    <source>
        <dbReference type="Proteomes" id="UP000000437"/>
    </source>
</evidence>
<reference evidence="2" key="1">
    <citation type="submission" date="2025-08" db="UniProtKB">
        <authorList>
            <consortium name="RefSeq"/>
        </authorList>
    </citation>
    <scope>IDENTIFICATION</scope>
    <source>
        <strain evidence="2">Tuebingen</strain>
        <tissue evidence="2">Fibroblasts and whole tissue</tissue>
    </source>
</reference>
<protein>
    <submittedName>
        <fullName evidence="2">Proton-coupled zinc antiporter SLC30A1</fullName>
    </submittedName>
</protein>
<organism evidence="1 2">
    <name type="scientific">Danio rerio</name>
    <name type="common">Zebrafish</name>
    <name type="synonym">Brachydanio rerio</name>
    <dbReference type="NCBI Taxonomy" id="7955"/>
    <lineage>
        <taxon>Eukaryota</taxon>
        <taxon>Metazoa</taxon>
        <taxon>Chordata</taxon>
        <taxon>Craniata</taxon>
        <taxon>Vertebrata</taxon>
        <taxon>Euteleostomi</taxon>
        <taxon>Actinopterygii</taxon>
        <taxon>Neopterygii</taxon>
        <taxon>Teleostei</taxon>
        <taxon>Ostariophysi</taxon>
        <taxon>Cypriniformes</taxon>
        <taxon>Danionidae</taxon>
        <taxon>Danioninae</taxon>
        <taxon>Danio</taxon>
    </lineage>
</organism>
<dbReference type="RefSeq" id="XP_073785852.1">
    <property type="nucleotide sequence ID" value="XM_073929751.1"/>
</dbReference>
<sequence>MVRISTHTVLLVLIFAFLVCEIVVGQICRSLLIAVDSFHTLYVFINMALSALKHQTNASCTPEASREVPDPVYDVRMRLQPFCILISALLLASQCVSISLEVLTHLVQPEAIQHPHLCIVVGGVSVLFNTLVLLWRRRAMDDGTQNKMRSASEPKESALPDGALMFCNPQTSSVLDPNQTSPDGSSSCQNTNVTESKHTQTSQSSIGEAPQKIPEPIEKPPEEQKHTAPQCVSQVSIFREHHLGLLSIVQDLLCSVLVLSNGLVLLLSRAHCHRPHSDCHLLVYLDAVFSTVCVVFLLSAALPRLHRYGLLVLQAAPLHLSVRQVRLCLGQVPGVLSVHELHIWQLSDSLIIASLHVHCPAGMSAAECEELIANIKAVFYSFGVNHCTVQPEFLTPEKSEAAPAEGSGRPGCSLRCGQECVEKLCCAPQVDESTKTINPTCIREEKPCDRDVVIENTSVIQD</sequence>
<proteinExistence type="predicted"/>
<keyword evidence="1" id="KW-1185">Reference proteome</keyword>
<dbReference type="Proteomes" id="UP000000437">
    <property type="component" value="Chromosome 18"/>
</dbReference>
<evidence type="ECO:0000313" key="2">
    <source>
        <dbReference type="RefSeq" id="XP_073785852.1"/>
    </source>
</evidence>